<dbReference type="SMART" id="SM00020">
    <property type="entry name" value="Tryp_SPc"/>
    <property type="match status" value="1"/>
</dbReference>
<evidence type="ECO:0000256" key="3">
    <source>
        <dbReference type="SAM" id="SignalP"/>
    </source>
</evidence>
<dbReference type="InterPro" id="IPR051487">
    <property type="entry name" value="Ser/Thr_Proteases_Immune/Dev"/>
</dbReference>
<dbReference type="InterPro" id="IPR009003">
    <property type="entry name" value="Peptidase_S1_PA"/>
</dbReference>
<proteinExistence type="inferred from homology"/>
<dbReference type="Gene3D" id="2.40.10.10">
    <property type="entry name" value="Trypsin-like serine proteases"/>
    <property type="match status" value="1"/>
</dbReference>
<name>A0ABM5J6S0_DRORH</name>
<organism evidence="5 6">
    <name type="scientific">Drosophila rhopaloa</name>
    <name type="common">Fruit fly</name>
    <dbReference type="NCBI Taxonomy" id="1041015"/>
    <lineage>
        <taxon>Eukaryota</taxon>
        <taxon>Metazoa</taxon>
        <taxon>Ecdysozoa</taxon>
        <taxon>Arthropoda</taxon>
        <taxon>Hexapoda</taxon>
        <taxon>Insecta</taxon>
        <taxon>Pterygota</taxon>
        <taxon>Neoptera</taxon>
        <taxon>Endopterygota</taxon>
        <taxon>Diptera</taxon>
        <taxon>Brachycera</taxon>
        <taxon>Muscomorpha</taxon>
        <taxon>Ephydroidea</taxon>
        <taxon>Drosophilidae</taxon>
        <taxon>Drosophila</taxon>
        <taxon>Sophophora</taxon>
    </lineage>
</organism>
<dbReference type="GeneID" id="108037121"/>
<reference evidence="6" key="1">
    <citation type="journal article" date="2021" name="Elife">
        <title>Highly contiguous assemblies of 101 drosophilid genomes.</title>
        <authorList>
            <person name="Kim B.Y."/>
            <person name="Wang J.R."/>
            <person name="Miller D.E."/>
            <person name="Barmina O."/>
            <person name="Delaney E."/>
            <person name="Thompson A."/>
            <person name="Comeault A.A."/>
            <person name="Peede D."/>
            <person name="D'Agostino E.R."/>
            <person name="Pelaez J."/>
            <person name="Aguilar J.M."/>
            <person name="Haji D."/>
            <person name="Matsunaga T."/>
            <person name="Armstrong E.E."/>
            <person name="Zych M."/>
            <person name="Ogawa Y."/>
            <person name="Stamenkovic-Radak M."/>
            <person name="Jelic M."/>
            <person name="Veselinovic M.S."/>
            <person name="Tanaskovic M."/>
            <person name="Eric P."/>
            <person name="Gao J.J."/>
            <person name="Katoh T.K."/>
            <person name="Toda M.J."/>
            <person name="Watabe H."/>
            <person name="Watada M."/>
            <person name="Davis J.S."/>
            <person name="Moyle L.C."/>
            <person name="Manoli G."/>
            <person name="Bertolini E."/>
            <person name="Kostal V."/>
            <person name="Hawley R.S."/>
            <person name="Takahashi A."/>
            <person name="Jones C.D."/>
            <person name="Price D.K."/>
            <person name="Whiteman N."/>
            <person name="Kopp A."/>
            <person name="Matute D.R."/>
            <person name="Petrov D.A."/>
        </authorList>
    </citation>
    <scope>NUCLEOTIDE SEQUENCE [LARGE SCALE GENOMIC DNA]</scope>
</reference>
<feature type="domain" description="Peptidase S1" evidence="4">
    <location>
        <begin position="22"/>
        <end position="153"/>
    </location>
</feature>
<evidence type="ECO:0000313" key="6">
    <source>
        <dbReference type="Proteomes" id="UP001652680"/>
    </source>
</evidence>
<dbReference type="RefSeq" id="XP_044314511.1">
    <property type="nucleotide sequence ID" value="XM_044458576.1"/>
</dbReference>
<dbReference type="EnsemblMetazoa" id="XM_044458576.1">
    <property type="protein sequence ID" value="XP_044314511.1"/>
    <property type="gene ID" value="LOC108037121"/>
</dbReference>
<keyword evidence="3" id="KW-0732">Signal</keyword>
<evidence type="ECO:0000259" key="4">
    <source>
        <dbReference type="PROSITE" id="PS50240"/>
    </source>
</evidence>
<dbReference type="PRINTS" id="PR00722">
    <property type="entry name" value="CHYMOTRYPSIN"/>
</dbReference>
<dbReference type="Pfam" id="PF00089">
    <property type="entry name" value="Trypsin"/>
    <property type="match status" value="1"/>
</dbReference>
<comment type="similarity">
    <text evidence="2">Belongs to the peptidase S1 family. CLIP subfamily.</text>
</comment>
<dbReference type="InterPro" id="IPR043504">
    <property type="entry name" value="Peptidase_S1_PA_chymotrypsin"/>
</dbReference>
<dbReference type="PROSITE" id="PS50240">
    <property type="entry name" value="TRYPSIN_DOM"/>
    <property type="match status" value="1"/>
</dbReference>
<keyword evidence="1" id="KW-1015">Disulfide bond</keyword>
<accession>A0ABM5J6S0</accession>
<evidence type="ECO:0000256" key="2">
    <source>
        <dbReference type="ARBA" id="ARBA00024195"/>
    </source>
</evidence>
<feature type="chain" id="PRO_5047120038" description="Peptidase S1 domain-containing protein" evidence="3">
    <location>
        <begin position="21"/>
        <end position="246"/>
    </location>
</feature>
<protein>
    <recommendedName>
        <fullName evidence="4">Peptidase S1 domain-containing protein</fullName>
    </recommendedName>
</protein>
<dbReference type="InterPro" id="IPR001254">
    <property type="entry name" value="Trypsin_dom"/>
</dbReference>
<feature type="signal peptide" evidence="3">
    <location>
        <begin position="1"/>
        <end position="20"/>
    </location>
</feature>
<dbReference type="Proteomes" id="UP001652680">
    <property type="component" value="Unassembled WGS sequence"/>
</dbReference>
<dbReference type="SUPFAM" id="SSF50494">
    <property type="entry name" value="Trypsin-like serine proteases"/>
    <property type="match status" value="1"/>
</dbReference>
<dbReference type="PANTHER" id="PTHR24256">
    <property type="entry name" value="TRYPTASE-RELATED"/>
    <property type="match status" value="1"/>
</dbReference>
<reference evidence="5" key="2">
    <citation type="submission" date="2025-05" db="UniProtKB">
        <authorList>
            <consortium name="EnsemblMetazoa"/>
        </authorList>
    </citation>
    <scope>IDENTIFICATION</scope>
</reference>
<evidence type="ECO:0000256" key="1">
    <source>
        <dbReference type="ARBA" id="ARBA00023157"/>
    </source>
</evidence>
<keyword evidence="6" id="KW-1185">Reference proteome</keyword>
<dbReference type="InterPro" id="IPR001314">
    <property type="entry name" value="Peptidase_S1A"/>
</dbReference>
<sequence>MTAGAWFALLTTLLFHKGSAQFLNANCGSVSSNQTVSPYPWLAIIELPTKKCSGTLVNRNYVITSATCVFDQKIATVRLGVFDRSKLGNSGYNYSEEVFQMQSAYVPEFYNQTTRKNDIALLKLSNPVVYKDHIRPICILPFGEDYPISSSSWYHRDREGCLNGSGENGTEGRWIGIVASPFGQLQHAVPFVNDTLAGHQLKSWPGHHHHHHLLQGYRTIRMRGEVVKAGVTARMAQPFCGFIDIL</sequence>
<evidence type="ECO:0000313" key="5">
    <source>
        <dbReference type="EnsemblMetazoa" id="XP_044314511.1"/>
    </source>
</evidence>